<dbReference type="Proteomes" id="UP001152320">
    <property type="component" value="Chromosome 1"/>
</dbReference>
<dbReference type="Pfam" id="PF01555">
    <property type="entry name" value="N6_N4_Mtase"/>
    <property type="match status" value="1"/>
</dbReference>
<evidence type="ECO:0000259" key="4">
    <source>
        <dbReference type="Pfam" id="PF01555"/>
    </source>
</evidence>
<accession>A0A9Q1CU22</accession>
<dbReference type="InterPro" id="IPR002941">
    <property type="entry name" value="DNA_methylase_N4/N6"/>
</dbReference>
<evidence type="ECO:0000256" key="2">
    <source>
        <dbReference type="ARBA" id="ARBA00022679"/>
    </source>
</evidence>
<reference evidence="5" key="1">
    <citation type="submission" date="2021-10" db="EMBL/GenBank/DDBJ databases">
        <title>Tropical sea cucumber genome reveals ecological adaptation and Cuvierian tubules defense mechanism.</title>
        <authorList>
            <person name="Chen T."/>
        </authorList>
    </citation>
    <scope>NUCLEOTIDE SEQUENCE</scope>
    <source>
        <strain evidence="5">Nanhai2018</strain>
        <tissue evidence="5">Muscle</tissue>
    </source>
</reference>
<dbReference type="InterPro" id="IPR029063">
    <property type="entry name" value="SAM-dependent_MTases_sf"/>
</dbReference>
<dbReference type="AlphaFoldDB" id="A0A9Q1CU22"/>
<dbReference type="GO" id="GO:0032259">
    <property type="term" value="P:methylation"/>
    <property type="evidence" value="ECO:0007669"/>
    <property type="project" value="UniProtKB-KW"/>
</dbReference>
<proteinExistence type="predicted"/>
<comment type="caution">
    <text evidence="5">The sequence shown here is derived from an EMBL/GenBank/DDBJ whole genome shotgun (WGS) entry which is preliminary data.</text>
</comment>
<evidence type="ECO:0000256" key="3">
    <source>
        <dbReference type="SAM" id="MobiDB-lite"/>
    </source>
</evidence>
<evidence type="ECO:0000256" key="1">
    <source>
        <dbReference type="ARBA" id="ARBA00022603"/>
    </source>
</evidence>
<evidence type="ECO:0000313" key="5">
    <source>
        <dbReference type="EMBL" id="KAJ8051053.1"/>
    </source>
</evidence>
<dbReference type="GO" id="GO:0008170">
    <property type="term" value="F:N-methyltransferase activity"/>
    <property type="evidence" value="ECO:0007669"/>
    <property type="project" value="InterPro"/>
</dbReference>
<gene>
    <name evidence="5" type="ORF">HOLleu_04477</name>
</gene>
<name>A0A9Q1CU22_HOLLE</name>
<dbReference type="SUPFAM" id="SSF53335">
    <property type="entry name" value="S-adenosyl-L-methionine-dependent methyltransferases"/>
    <property type="match status" value="1"/>
</dbReference>
<keyword evidence="2" id="KW-0808">Transferase</keyword>
<dbReference type="EMBL" id="JAIZAY010000001">
    <property type="protein sequence ID" value="KAJ8051053.1"/>
    <property type="molecule type" value="Genomic_DNA"/>
</dbReference>
<dbReference type="Gene3D" id="3.40.50.150">
    <property type="entry name" value="Vaccinia Virus protein VP39"/>
    <property type="match status" value="1"/>
</dbReference>
<feature type="region of interest" description="Disordered" evidence="3">
    <location>
        <begin position="383"/>
        <end position="444"/>
    </location>
</feature>
<protein>
    <recommendedName>
        <fullName evidence="4">DNA methylase N-4/N-6 domain-containing protein</fullName>
    </recommendedName>
</protein>
<sequence>MVTMICKLANLEDGTYDVLQKMMSLHQDGRLHGQKLSKKDLAFGPDLEPYVFKALTGLPSGDAQQLIGQVIEGEITLAEFKKESKLLLKIHRTQQMFLDLLGIKKWSEAKRLFPEETTREVLEQFAVLPLKTIPQELKDFCKRLKTLQDGGKTIETDSFKGASGCEGIFLCTPEDSSQCDWEQLMAKCPSFEGASLIVLNKPKNWSVDKVKVFANKVTSVNLNHGLTMFTLAVLCSPSEVSSLVTAVTDTRHFDNVEKCFYHIPNLKSDSGNGLTNSVFGLALAVKESRHLHWADGSTNNLIVCEQEPLFCHDGNVVDHDQKPISLYRQLIQALTSPGQWVMDAFCGTGTGLIASLLCGRCSISFHNSNEILNLAKVKATKELRRSSRQNGNTGTEKSADRRVAGITEDDTEEETVLWEEEEEEGEGEGEEEVQEDEREDKDDA</sequence>
<feature type="compositionally biased region" description="Acidic residues" evidence="3">
    <location>
        <begin position="407"/>
        <end position="444"/>
    </location>
</feature>
<keyword evidence="6" id="KW-1185">Reference proteome</keyword>
<evidence type="ECO:0000313" key="6">
    <source>
        <dbReference type="Proteomes" id="UP001152320"/>
    </source>
</evidence>
<dbReference type="GO" id="GO:0003677">
    <property type="term" value="F:DNA binding"/>
    <property type="evidence" value="ECO:0007669"/>
    <property type="project" value="InterPro"/>
</dbReference>
<keyword evidence="1" id="KW-0489">Methyltransferase</keyword>
<feature type="domain" description="DNA methylase N-4/N-6" evidence="4">
    <location>
        <begin position="320"/>
        <end position="376"/>
    </location>
</feature>
<dbReference type="OrthoDB" id="5988050at2759"/>
<organism evidence="5 6">
    <name type="scientific">Holothuria leucospilota</name>
    <name type="common">Black long sea cucumber</name>
    <name type="synonym">Mertensiothuria leucospilota</name>
    <dbReference type="NCBI Taxonomy" id="206669"/>
    <lineage>
        <taxon>Eukaryota</taxon>
        <taxon>Metazoa</taxon>
        <taxon>Echinodermata</taxon>
        <taxon>Eleutherozoa</taxon>
        <taxon>Echinozoa</taxon>
        <taxon>Holothuroidea</taxon>
        <taxon>Aspidochirotacea</taxon>
        <taxon>Aspidochirotida</taxon>
        <taxon>Holothuriidae</taxon>
        <taxon>Holothuria</taxon>
    </lineage>
</organism>